<evidence type="ECO:0000313" key="2">
    <source>
        <dbReference type="Proteomes" id="UP000243180"/>
    </source>
</evidence>
<dbReference type="AlphaFoldDB" id="A0A1B4XE51"/>
<name>A0A1B4XE51_9GAMM</name>
<keyword evidence="2" id="KW-1185">Reference proteome</keyword>
<proteinExistence type="predicted"/>
<dbReference type="InterPro" id="IPR052732">
    <property type="entry name" value="Cell-binding_unc_protein"/>
</dbReference>
<dbReference type="Proteomes" id="UP000243180">
    <property type="component" value="Chromosome"/>
</dbReference>
<dbReference type="InParanoid" id="A0A1B4XE51"/>
<dbReference type="SUPFAM" id="SSF56112">
    <property type="entry name" value="Protein kinase-like (PK-like)"/>
    <property type="match status" value="1"/>
</dbReference>
<gene>
    <name evidence="1" type="ORF">SCL_0759</name>
</gene>
<protein>
    <recommendedName>
        <fullName evidence="3">Aminoglycoside phosphotransferase domain-containing protein</fullName>
    </recommendedName>
</protein>
<organism evidence="1 2">
    <name type="scientific">Sulfuricaulis limicola</name>
    <dbReference type="NCBI Taxonomy" id="1620215"/>
    <lineage>
        <taxon>Bacteria</taxon>
        <taxon>Pseudomonadati</taxon>
        <taxon>Pseudomonadota</taxon>
        <taxon>Gammaproteobacteria</taxon>
        <taxon>Acidiferrobacterales</taxon>
        <taxon>Acidiferrobacteraceae</taxon>
        <taxon>Sulfuricaulis</taxon>
    </lineage>
</organism>
<evidence type="ECO:0000313" key="1">
    <source>
        <dbReference type="EMBL" id="BAV33079.1"/>
    </source>
</evidence>
<evidence type="ECO:0008006" key="3">
    <source>
        <dbReference type="Google" id="ProtNLM"/>
    </source>
</evidence>
<accession>A0A1B4XE51</accession>
<dbReference type="EMBL" id="AP014879">
    <property type="protein sequence ID" value="BAV33079.1"/>
    <property type="molecule type" value="Genomic_DNA"/>
</dbReference>
<reference evidence="1 2" key="1">
    <citation type="submission" date="2015-05" db="EMBL/GenBank/DDBJ databases">
        <title>Complete genome sequence of a sulfur-oxidizing gammaproteobacterium strain HA5.</title>
        <authorList>
            <person name="Miura A."/>
            <person name="Kojima H."/>
            <person name="Fukui M."/>
        </authorList>
    </citation>
    <scope>NUCLEOTIDE SEQUENCE [LARGE SCALE GENOMIC DNA]</scope>
    <source>
        <strain evidence="1 2">HA5</strain>
    </source>
</reference>
<dbReference type="KEGG" id="slim:SCL_0759"/>
<dbReference type="PANTHER" id="PTHR43883">
    <property type="entry name" value="SLR0207 PROTEIN"/>
    <property type="match status" value="1"/>
</dbReference>
<dbReference type="PANTHER" id="PTHR43883:SF1">
    <property type="entry name" value="GLUCONOKINASE"/>
    <property type="match status" value="1"/>
</dbReference>
<dbReference type="InterPro" id="IPR011009">
    <property type="entry name" value="Kinase-like_dom_sf"/>
</dbReference>
<sequence>MELMSRAETVPDQEARIAFLRQPQVYPEKPAHIETIETHMSWVFLTPQHAFKLKKPVRYDYLDFSTVAARQMNCAEELRLNQRLAPGVYLDILPLALDSDGGMRLGGQGEIIDWLVMMRRLPAERMLDDLIRKRMLEPMDMHAVAEMLARFYRESIPIGIGGEEYRRQYEYKVRINQDTLADPAYGLPAELVGAVHQAQRQFLMHAPELLEHRAMDGRIIEGHGDLRPEHICVESLPVIFDRLEFNRSFRIIDPADELAFLAMECERLGAPQVEPELFGAYRRFTGDYPAPRLVSFYKAQRACLRARLAIWHLRDLERSSWPRWRAVAGEYLRLAESYQEKF</sequence>
<dbReference type="RefSeq" id="WP_197702698.1">
    <property type="nucleotide sequence ID" value="NZ_AP014879.1"/>
</dbReference>